<dbReference type="InterPro" id="IPR006935">
    <property type="entry name" value="Helicase/UvrB_N"/>
</dbReference>
<organism evidence="3 4">
    <name type="scientific">[Eubacterium] siraeum CAG:80</name>
    <dbReference type="NCBI Taxonomy" id="1263080"/>
    <lineage>
        <taxon>Bacteria</taxon>
        <taxon>Bacillati</taxon>
        <taxon>Bacillota</taxon>
        <taxon>Clostridia</taxon>
        <taxon>Eubacteriales</taxon>
        <taxon>Oscillospiraceae</taxon>
        <taxon>Oscillospiraceae incertae sedis</taxon>
    </lineage>
</organism>
<dbReference type="EMBL" id="CBFJ010000097">
    <property type="protein sequence ID" value="CDC45825.1"/>
    <property type="molecule type" value="Genomic_DNA"/>
</dbReference>
<dbReference type="Proteomes" id="UP000018142">
    <property type="component" value="Unassembled WGS sequence"/>
</dbReference>
<protein>
    <submittedName>
        <fullName evidence="3">SNF2 family N-terminal domain</fullName>
    </submittedName>
</protein>
<dbReference type="SUPFAM" id="SSF52540">
    <property type="entry name" value="P-loop containing nucleoside triphosphate hydrolases"/>
    <property type="match status" value="2"/>
</dbReference>
<comment type="caution">
    <text evidence="3">The sequence shown here is derived from an EMBL/GenBank/DDBJ whole genome shotgun (WGS) entry which is preliminary data.</text>
</comment>
<dbReference type="Gene3D" id="3.40.50.300">
    <property type="entry name" value="P-loop containing nucleotide triphosphate hydrolases"/>
    <property type="match status" value="2"/>
</dbReference>
<dbReference type="InterPro" id="IPR027417">
    <property type="entry name" value="P-loop_NTPase"/>
</dbReference>
<keyword evidence="1" id="KW-0175">Coiled coil</keyword>
<dbReference type="GO" id="GO:0016787">
    <property type="term" value="F:hydrolase activity"/>
    <property type="evidence" value="ECO:0007669"/>
    <property type="project" value="InterPro"/>
</dbReference>
<evidence type="ECO:0000256" key="1">
    <source>
        <dbReference type="SAM" id="Coils"/>
    </source>
</evidence>
<evidence type="ECO:0000259" key="2">
    <source>
        <dbReference type="PROSITE" id="PS51194"/>
    </source>
</evidence>
<reference evidence="3" key="1">
    <citation type="submission" date="2012-11" db="EMBL/GenBank/DDBJ databases">
        <title>Dependencies among metagenomic species, viruses, plasmids and units of genetic variation.</title>
        <authorList>
            <person name="Nielsen H.B."/>
            <person name="Almeida M."/>
            <person name="Juncker A.S."/>
            <person name="Rasmussen S."/>
            <person name="Li J."/>
            <person name="Sunagawa S."/>
            <person name="Plichta D."/>
            <person name="Gautier L."/>
            <person name="Le Chatelier E."/>
            <person name="Peletier E."/>
            <person name="Bonde I."/>
            <person name="Nielsen T."/>
            <person name="Manichanh C."/>
            <person name="Arumugam M."/>
            <person name="Batto J."/>
            <person name="Santos M.B.Q.D."/>
            <person name="Blom N."/>
            <person name="Borruel N."/>
            <person name="Burgdorf K.S."/>
            <person name="Boumezbeur F."/>
            <person name="Casellas F."/>
            <person name="Dore J."/>
            <person name="Guarner F."/>
            <person name="Hansen T."/>
            <person name="Hildebrand F."/>
            <person name="Kaas R.S."/>
            <person name="Kennedy S."/>
            <person name="Kristiansen K."/>
            <person name="Kultima J.R."/>
            <person name="Leonard P."/>
            <person name="Levenez F."/>
            <person name="Lund O."/>
            <person name="Moumen B."/>
            <person name="Le Paslier D."/>
            <person name="Pons N."/>
            <person name="Pedersen O."/>
            <person name="Prifti E."/>
            <person name="Qin J."/>
            <person name="Raes J."/>
            <person name="Tap J."/>
            <person name="Tims S."/>
            <person name="Ussery D.W."/>
            <person name="Yamada T."/>
            <person name="MetaHit consortium"/>
            <person name="Renault P."/>
            <person name="Sicheritz-Ponten T."/>
            <person name="Bork P."/>
            <person name="Wang J."/>
            <person name="Brunak S."/>
            <person name="Ehrlich S.D."/>
        </authorList>
    </citation>
    <scope>NUCLEOTIDE SEQUENCE [LARGE SCALE GENOMIC DNA]</scope>
</reference>
<dbReference type="AlphaFoldDB" id="R6RDA1"/>
<dbReference type="Pfam" id="PF04851">
    <property type="entry name" value="ResIII"/>
    <property type="match status" value="1"/>
</dbReference>
<dbReference type="SMART" id="SM00490">
    <property type="entry name" value="HELICc"/>
    <property type="match status" value="1"/>
</dbReference>
<dbReference type="InterPro" id="IPR001650">
    <property type="entry name" value="Helicase_C-like"/>
</dbReference>
<gene>
    <name evidence="3" type="ORF">BN788_01814</name>
</gene>
<dbReference type="PANTHER" id="PTHR41313">
    <property type="entry name" value="ADENINE-SPECIFIC METHYLTRANSFERASE"/>
    <property type="match status" value="1"/>
</dbReference>
<proteinExistence type="predicted"/>
<feature type="domain" description="Helicase C-terminal" evidence="2">
    <location>
        <begin position="773"/>
        <end position="951"/>
    </location>
</feature>
<name>R6RDA1_9FIRM</name>
<dbReference type="Pfam" id="PF00271">
    <property type="entry name" value="Helicase_C"/>
    <property type="match status" value="1"/>
</dbReference>
<dbReference type="SMART" id="SM00487">
    <property type="entry name" value="DEXDc"/>
    <property type="match status" value="1"/>
</dbReference>
<dbReference type="InterPro" id="IPR014001">
    <property type="entry name" value="Helicase_ATP-bd"/>
</dbReference>
<evidence type="ECO:0000313" key="4">
    <source>
        <dbReference type="Proteomes" id="UP000018142"/>
    </source>
</evidence>
<evidence type="ECO:0000313" key="3">
    <source>
        <dbReference type="EMBL" id="CDC45825.1"/>
    </source>
</evidence>
<dbReference type="PROSITE" id="PS51194">
    <property type="entry name" value="HELICASE_CTER"/>
    <property type="match status" value="1"/>
</dbReference>
<accession>R6RDA1</accession>
<sequence length="1166" mass="133722">MEKSLQDTIANLLKSIDGYSSAELGKAISRLQKAQTKAHKREKEEEERNRILEQEKKEQALQAAKNAHIDQVTAMELPLDWSNVFENDSRTDGIHTDSIPDGLILSLSNLGYVDIEYISAVTGADMKTVICTLKGSIYQDPESWNECFYKGWQTADEYLSGNLKIKLRSAQKANEKYNGYFEENIRAIKNVLPPAVRCDDIYVAPGSPWIPADIIDSFIEHLFGDPLRTLPYTVYDEKRLRESYKTIHDEYTGSWEIPEKSRYMNGVTSFNYGTIKLNALYILERTLNMKSVTVTVITDCPSNKSGKKRVVDREETINAVEQQQKMIKEFQRWIWSDPARKKRLYDIFDEKYACVKRRNFDGSFLTFPGMDKSVRLYPYQKNAVARIIFSPNTLLAHDVGSGKTYIMIAAGQELRRMGLSKKNMYVVPNNIVGQWRDIFLKMYPNANILCIEPKNFTPSKRERVLTDIAGNDYDGIIITYSCFESIPVSKKEAIAELEKKKNELKSIMREKSRNTSRIRKKVENLDKAINELYIALNDMYDTVFFDDLGITRLFVDEAHNFKNVPLDTQIDKVLGLNKTGSKKCRDMMDKVHIVQKNNDGKGVVMATGTPITNSVSDAFVFQQYLQSGELGMLDLQTFDAWVGMFAERKTDFEIDVDTETYRLATRLSKFHNLPELTSLIASFADFHKVYITAEIPQTDGYRDALICKTPEFSDYLKLISARAEDVRRGVVPRDEDNMLKITTDGRKAALDMRLVNNFLPFTYESKVARCAENVFGIYHKTEAGKSAQLIFCDSSTPHNHAFNIYDEIKRLLMAMGIPESKIAYIHDAQTDAQRNTLFTAVRNGDIRILIGSTFKLGLGVNIQDRLIALHHIDIPWRPADMIQREGRILRQGNLNSKVYIYRYITEGSFDAYSWQLLETKQRFITSLLSGTLTDRDSTDIDGTVLDYAEVKALAVGNSLIKQRVEATNNLSRCILLQKKRIEQCEEMKNELSEIPSKRRTLLRAISNCILDAKQYKADVASQPPLSDSKAKAEYANRRKAFREYLDENLRSYILMPYEKELTVYHGFKIILPANMSEIHPYVWLKKNGSYRVELGDTEIGNLVRIDNTLSTLDELCEKLNKQLEALDDKEKELKNSLANPEDYTEMIEEYKEEVRMLDEKLGVDKK</sequence>
<dbReference type="InterPro" id="IPR052933">
    <property type="entry name" value="DNA_Protect_Modify"/>
</dbReference>
<feature type="coiled-coil region" evidence="1">
    <location>
        <begin position="1109"/>
        <end position="1139"/>
    </location>
</feature>
<dbReference type="PANTHER" id="PTHR41313:SF1">
    <property type="entry name" value="DNA METHYLASE ADENINE-SPECIFIC DOMAIN-CONTAINING PROTEIN"/>
    <property type="match status" value="1"/>
</dbReference>
<dbReference type="GO" id="GO:0003677">
    <property type="term" value="F:DNA binding"/>
    <property type="evidence" value="ECO:0007669"/>
    <property type="project" value="InterPro"/>
</dbReference>
<dbReference type="GO" id="GO:0005524">
    <property type="term" value="F:ATP binding"/>
    <property type="evidence" value="ECO:0007669"/>
    <property type="project" value="InterPro"/>
</dbReference>